<dbReference type="AlphaFoldDB" id="A0A0H5Q5Q3"/>
<protein>
    <submittedName>
        <fullName evidence="1">Uncharacterized protein</fullName>
    </submittedName>
</protein>
<dbReference type="EMBL" id="LN854039">
    <property type="protein sequence ID" value="CRY97346.1"/>
    <property type="molecule type" value="Genomic_DNA"/>
</dbReference>
<reference evidence="1" key="1">
    <citation type="submission" date="2015-06" db="EMBL/GenBank/DDBJ databases">
        <authorList>
            <person name="Joergensen T."/>
        </authorList>
    </citation>
    <scope>NUCLEOTIDE SEQUENCE</scope>
    <source>
        <strain evidence="1">RGFK1502</strain>
    </source>
</reference>
<organism evidence="1">
    <name type="scientific">uncultured prokaryote</name>
    <dbReference type="NCBI Taxonomy" id="198431"/>
    <lineage>
        <taxon>unclassified sequences</taxon>
        <taxon>environmental samples</taxon>
    </lineage>
</organism>
<accession>A0A0H5Q5Q3</accession>
<proteinExistence type="predicted"/>
<name>A0A0H5Q5Q3_9ZZZZ</name>
<reference evidence="1" key="2">
    <citation type="submission" date="2015-07" db="EMBL/GenBank/DDBJ databases">
        <title>Plasmids, circular viruses and viroids from rat gut.</title>
        <authorList>
            <person name="Jorgensen T.J."/>
            <person name="Hansen M.A."/>
            <person name="Xu Z."/>
            <person name="Tabak M.A."/>
            <person name="Sorensen S.J."/>
            <person name="Hansen L.H."/>
        </authorList>
    </citation>
    <scope>NUCLEOTIDE SEQUENCE</scope>
    <source>
        <strain evidence="1">RGFK1502</strain>
    </source>
</reference>
<sequence length="90" mass="10552">MKRTQSKPTSLRMLGYEIRSGQVVAHVQIVAWDVRGREVKMGLPMRMAIPSTMWLDDDICAFANDLWQDQKRRLEDDAEAIWEQMQDPLF</sequence>
<evidence type="ECO:0000313" key="1">
    <source>
        <dbReference type="EMBL" id="CRY97346.1"/>
    </source>
</evidence>